<evidence type="ECO:0000259" key="1">
    <source>
        <dbReference type="Pfam" id="PF03428"/>
    </source>
</evidence>
<keyword evidence="2" id="KW-0614">Plasmid</keyword>
<reference evidence="2 3" key="1">
    <citation type="journal article" date="2017" name="Front. Microbiol.">
        <title>Phaeobacter piscinae sp. nov., a species of the Roseobacter group and potential aquaculture probiont.</title>
        <authorList>
            <person name="Sonnenschein E.C."/>
            <person name="Phippen C.B.W."/>
            <person name="Nielsen K.F."/>
            <person name="Mateiu R.V."/>
            <person name="Melchiorsen J."/>
            <person name="Gram L."/>
            <person name="Overmann J."/>
            <person name="Freese H.M."/>
        </authorList>
    </citation>
    <scope>NUCLEOTIDE SEQUENCE [LARGE SCALE GENOMIC DNA]</scope>
    <source>
        <strain evidence="2 3">P88</strain>
        <plasmid evidence="3">pp88_h</plasmid>
    </source>
</reference>
<name>A0A2I7KH99_9RHOB</name>
<dbReference type="InterPro" id="IPR036390">
    <property type="entry name" value="WH_DNA-bd_sf"/>
</dbReference>
<dbReference type="AlphaFoldDB" id="A0A2I7KH99"/>
<protein>
    <submittedName>
        <fullName evidence="2">Plasmid replication protein RepC-4</fullName>
    </submittedName>
</protein>
<feature type="domain" description="Plasmid replication protein C N-terminal" evidence="1">
    <location>
        <begin position="4"/>
        <end position="145"/>
    </location>
</feature>
<organism evidence="2 3">
    <name type="scientific">Phaeobacter inhibens</name>
    <dbReference type="NCBI Taxonomy" id="221822"/>
    <lineage>
        <taxon>Bacteria</taxon>
        <taxon>Pseudomonadati</taxon>
        <taxon>Pseudomonadota</taxon>
        <taxon>Alphaproteobacteria</taxon>
        <taxon>Rhodobacterales</taxon>
        <taxon>Roseobacteraceae</taxon>
        <taxon>Phaeobacter</taxon>
    </lineage>
</organism>
<proteinExistence type="predicted"/>
<accession>A0A2I7KH99</accession>
<dbReference type="InterPro" id="IPR036388">
    <property type="entry name" value="WH-like_DNA-bd_sf"/>
</dbReference>
<dbReference type="RefSeq" id="WP_102884781.1">
    <property type="nucleotide sequence ID" value="NZ_CP010733.1"/>
</dbReference>
<dbReference type="Proteomes" id="UP000236447">
    <property type="component" value="Plasmid pP88_h"/>
</dbReference>
<dbReference type="InterPro" id="IPR005090">
    <property type="entry name" value="RepC_N"/>
</dbReference>
<dbReference type="EMBL" id="CP010733">
    <property type="protein sequence ID" value="AUR01956.1"/>
    <property type="molecule type" value="Genomic_DNA"/>
</dbReference>
<reference evidence="2 3" key="2">
    <citation type="journal article" date="2017" name="Genome Biol. Evol.">
        <title>Trajectories and Drivers of Genome Evolution in Surface-Associated Marine Phaeobacter.</title>
        <authorList>
            <person name="Freese H.M."/>
            <person name="Sikorski J."/>
            <person name="Bunk B."/>
            <person name="Scheuner C."/>
            <person name="Meier-Kolthoff J.P."/>
            <person name="Sproer C."/>
            <person name="Gram L."/>
            <person name="Overmann J."/>
        </authorList>
    </citation>
    <scope>NUCLEOTIDE SEQUENCE [LARGE SCALE GENOMIC DNA]</scope>
    <source>
        <strain evidence="2 3">P88</strain>
        <plasmid evidence="3">pp88_h</plasmid>
    </source>
</reference>
<evidence type="ECO:0000313" key="2">
    <source>
        <dbReference type="EMBL" id="AUR01956.1"/>
    </source>
</evidence>
<gene>
    <name evidence="2" type="primary">repC-4</name>
    <name evidence="2" type="ORF">PhaeoP88_04644</name>
</gene>
<dbReference type="SUPFAM" id="SSF46785">
    <property type="entry name" value="Winged helix' DNA-binding domain"/>
    <property type="match status" value="1"/>
</dbReference>
<evidence type="ECO:0000313" key="3">
    <source>
        <dbReference type="Proteomes" id="UP000236447"/>
    </source>
</evidence>
<dbReference type="Gene3D" id="1.10.10.10">
    <property type="entry name" value="Winged helix-like DNA-binding domain superfamily/Winged helix DNA-binding domain"/>
    <property type="match status" value="1"/>
</dbReference>
<sequence length="297" mass="33280">MTQFSKWKLLRAAEDAREPLGLKATSLNLLRSMIALIPGDSLGAAPDQHICFASNQTLAGRAHVSIPTIERHISILVNAGLIKRATTMNGKRWARRDGQGRVVTVSGLSLAPLFEKYAELVQIAKDHAERLLRLDVIRDRCKLLLARLSGAEGLLQRARNILRRRADEESLNTLYEELTSILRDSDTPFEGHKETKSIPSVKDSEIEETFPRLCAEIRTARSTGDCHDRMDQIASELHLGSTWTAAKAKGPAVAFMLLGYILQRIERINVPGAYLRDLLQRIDRENDGWKLLMQKAL</sequence>
<geneLocation type="plasmid" evidence="3">
    <name>pp88_h</name>
</geneLocation>
<dbReference type="Pfam" id="PF03428">
    <property type="entry name" value="RP-C"/>
    <property type="match status" value="1"/>
</dbReference>